<dbReference type="InterPro" id="IPR001308">
    <property type="entry name" value="ETF_a/FixB"/>
</dbReference>
<dbReference type="Gene3D" id="3.40.50.1220">
    <property type="entry name" value="TPP-binding domain"/>
    <property type="match status" value="1"/>
</dbReference>
<dbReference type="PANTHER" id="PTHR43153">
    <property type="entry name" value="ELECTRON TRANSFER FLAVOPROTEIN ALPHA"/>
    <property type="match status" value="1"/>
</dbReference>
<dbReference type="SUPFAM" id="SSF52467">
    <property type="entry name" value="DHS-like NAD/FAD-binding domain"/>
    <property type="match status" value="1"/>
</dbReference>
<feature type="domain" description="Electron transfer flavoprotein alpha/beta-subunit N-terminal" evidence="3">
    <location>
        <begin position="24"/>
        <end position="229"/>
    </location>
</feature>
<feature type="domain" description="Electron transfer flavoprotein alpha/beta-subunit N-terminal" evidence="3">
    <location>
        <begin position="306"/>
        <end position="493"/>
    </location>
</feature>
<evidence type="ECO:0000313" key="5">
    <source>
        <dbReference type="Proteomes" id="UP000663929"/>
    </source>
</evidence>
<dbReference type="KEGG" id="scor:J3U87_11595"/>
<dbReference type="Pfam" id="PF01012">
    <property type="entry name" value="ETF"/>
    <property type="match status" value="2"/>
</dbReference>
<dbReference type="InterPro" id="IPR014731">
    <property type="entry name" value="ETF_asu_C"/>
</dbReference>
<dbReference type="Gene3D" id="3.40.50.620">
    <property type="entry name" value="HUPs"/>
    <property type="match status" value="2"/>
</dbReference>
<dbReference type="InterPro" id="IPR014729">
    <property type="entry name" value="Rossmann-like_a/b/a_fold"/>
</dbReference>
<proteinExistence type="inferred from homology"/>
<organism evidence="4 5">
    <name type="scientific">Sulfidibacter corallicola</name>
    <dbReference type="NCBI Taxonomy" id="2818388"/>
    <lineage>
        <taxon>Bacteria</taxon>
        <taxon>Pseudomonadati</taxon>
        <taxon>Acidobacteriota</taxon>
        <taxon>Holophagae</taxon>
        <taxon>Acanthopleuribacterales</taxon>
        <taxon>Acanthopleuribacteraceae</taxon>
        <taxon>Sulfidibacter</taxon>
    </lineage>
</organism>
<dbReference type="Pfam" id="PF00766">
    <property type="entry name" value="ETF_alpha"/>
    <property type="match status" value="1"/>
</dbReference>
<protein>
    <submittedName>
        <fullName evidence="4">FAD-binding protein</fullName>
    </submittedName>
</protein>
<accession>A0A8A4TT13</accession>
<evidence type="ECO:0000259" key="3">
    <source>
        <dbReference type="SMART" id="SM00893"/>
    </source>
</evidence>
<dbReference type="GO" id="GO:0050660">
    <property type="term" value="F:flavin adenine dinucleotide binding"/>
    <property type="evidence" value="ECO:0007669"/>
    <property type="project" value="InterPro"/>
</dbReference>
<evidence type="ECO:0000313" key="4">
    <source>
        <dbReference type="EMBL" id="QTD53096.1"/>
    </source>
</evidence>
<dbReference type="AlphaFoldDB" id="A0A8A4TT13"/>
<gene>
    <name evidence="4" type="ORF">J3U87_11595</name>
</gene>
<reference evidence="4" key="1">
    <citation type="submission" date="2021-03" db="EMBL/GenBank/DDBJ databases">
        <title>Acanthopleuribacteraceae sp. M133.</title>
        <authorList>
            <person name="Wang G."/>
        </authorList>
    </citation>
    <scope>NUCLEOTIDE SEQUENCE</scope>
    <source>
        <strain evidence="4">M133</strain>
    </source>
</reference>
<keyword evidence="2" id="KW-0813">Transport</keyword>
<name>A0A8A4TT13_SULCO</name>
<comment type="similarity">
    <text evidence="1">Belongs to the ETF alpha-subunit/FixB family.</text>
</comment>
<dbReference type="GO" id="GO:0009055">
    <property type="term" value="F:electron transfer activity"/>
    <property type="evidence" value="ECO:0007669"/>
    <property type="project" value="InterPro"/>
</dbReference>
<dbReference type="RefSeq" id="WP_237383193.1">
    <property type="nucleotide sequence ID" value="NZ_CP071793.1"/>
</dbReference>
<dbReference type="InterPro" id="IPR014730">
    <property type="entry name" value="ETF_a/b_N"/>
</dbReference>
<dbReference type="GO" id="GO:0033539">
    <property type="term" value="P:fatty acid beta-oxidation using acyl-CoA dehydrogenase"/>
    <property type="evidence" value="ECO:0007669"/>
    <property type="project" value="TreeGrafter"/>
</dbReference>
<keyword evidence="5" id="KW-1185">Reference proteome</keyword>
<dbReference type="SMART" id="SM00893">
    <property type="entry name" value="ETF"/>
    <property type="match status" value="2"/>
</dbReference>
<dbReference type="Proteomes" id="UP000663929">
    <property type="component" value="Chromosome"/>
</dbReference>
<dbReference type="EMBL" id="CP071793">
    <property type="protein sequence ID" value="QTD53096.1"/>
    <property type="molecule type" value="Genomic_DNA"/>
</dbReference>
<evidence type="ECO:0000256" key="1">
    <source>
        <dbReference type="ARBA" id="ARBA00005817"/>
    </source>
</evidence>
<dbReference type="PANTHER" id="PTHR43153:SF1">
    <property type="entry name" value="ELECTRON TRANSFER FLAVOPROTEIN SUBUNIT ALPHA, MITOCHONDRIAL"/>
    <property type="match status" value="1"/>
</dbReference>
<sequence length="626" mass="66113">MTNLNIACLLSPMADTEGPMDIADGNVLTGGKKIMGKYGEVGLEATITFAEQNPNTIHTDILSIGKSKEVTSLQQTAIAMIQPKKHPGTLGVHALNLDDIDTRDAYEVADLLVAMINKLDNKPDLIFTGRESWDYAHGIVGPTVAQGLGMPYYSGINEVQLNDDKKSVTATFIEGNDKIVYNVPLPAVFGTTDWLNGKDSARFTSLKGVMMAKKFKRNQMSLGDLGVTPAAKTTIESIEPVVSERRNRKIEADDSAQIAKEMVDILVNQDKAIAGNTAGDDGANQAADPVSWADASAADLNLAEDVVIVADHDNNAIRLSTKQATAVARKIADATGKKVSLLVLAKNPDQIGASCAGFGVDRVIGVASDDFEHTHVNSASKYIANLFGAAPSYLVTVANDLGRDLAAYLSAHFNGGLLQDVTDLTVNGGKLSGKRIVSNARFITTETITADGPQIVSVRATAFDPVLSDNAPSFHKVAIGGVTVNATVTSVDKGEETKGVPLNEAKVIVSGGRGMKASENFAQLQGLAETFGGAMGASRAVTDLDWVPHNLQIGQTGTTVAPDVYFAVGISGAIQHLTGMLGSKYIVAVNPDADAPIHKHADLSIINKWENVIPAFSEEIKRALGK</sequence>
<evidence type="ECO:0000256" key="2">
    <source>
        <dbReference type="ARBA" id="ARBA00022982"/>
    </source>
</evidence>
<dbReference type="InterPro" id="IPR029035">
    <property type="entry name" value="DHS-like_NAD/FAD-binding_dom"/>
</dbReference>
<keyword evidence="2" id="KW-0249">Electron transport</keyword>
<dbReference type="SUPFAM" id="SSF52402">
    <property type="entry name" value="Adenine nucleotide alpha hydrolases-like"/>
    <property type="match status" value="2"/>
</dbReference>